<reference evidence="2" key="2">
    <citation type="submission" date="2020-11" db="EMBL/GenBank/DDBJ databases">
        <authorList>
            <person name="McCartney M.A."/>
            <person name="Auch B."/>
            <person name="Kono T."/>
            <person name="Mallez S."/>
            <person name="Becker A."/>
            <person name="Gohl D.M."/>
            <person name="Silverstein K.A.T."/>
            <person name="Koren S."/>
            <person name="Bechman K.B."/>
            <person name="Herman A."/>
            <person name="Abrahante J.E."/>
            <person name="Garbe J."/>
        </authorList>
    </citation>
    <scope>NUCLEOTIDE SEQUENCE</scope>
    <source>
        <strain evidence="2">Duluth1</strain>
        <tissue evidence="2">Whole animal</tissue>
    </source>
</reference>
<evidence type="ECO:0000313" key="2">
    <source>
        <dbReference type="EMBL" id="KAH3750771.1"/>
    </source>
</evidence>
<sequence length="70" mass="8072">MTAQDLQQQKEDQMKAASQEIRPTDPYKGQSKRQKFVEEVEKLAKFIEGFEKPSCSGPTPLDTIWKVWGE</sequence>
<comment type="caution">
    <text evidence="2">The sequence shown here is derived from an EMBL/GenBank/DDBJ whole genome shotgun (WGS) entry which is preliminary data.</text>
</comment>
<dbReference type="Proteomes" id="UP000828390">
    <property type="component" value="Unassembled WGS sequence"/>
</dbReference>
<dbReference type="EMBL" id="JAIWYP010000010">
    <property type="protein sequence ID" value="KAH3750771.1"/>
    <property type="molecule type" value="Genomic_DNA"/>
</dbReference>
<evidence type="ECO:0000313" key="3">
    <source>
        <dbReference type="Proteomes" id="UP000828390"/>
    </source>
</evidence>
<evidence type="ECO:0000256" key="1">
    <source>
        <dbReference type="SAM" id="MobiDB-lite"/>
    </source>
</evidence>
<dbReference type="AlphaFoldDB" id="A0A9D4DK79"/>
<proteinExistence type="predicted"/>
<feature type="region of interest" description="Disordered" evidence="1">
    <location>
        <begin position="1"/>
        <end position="33"/>
    </location>
</feature>
<protein>
    <submittedName>
        <fullName evidence="2">Uncharacterized protein</fullName>
    </submittedName>
</protein>
<reference evidence="2" key="1">
    <citation type="journal article" date="2019" name="bioRxiv">
        <title>The Genome of the Zebra Mussel, Dreissena polymorpha: A Resource for Invasive Species Research.</title>
        <authorList>
            <person name="McCartney M.A."/>
            <person name="Auch B."/>
            <person name="Kono T."/>
            <person name="Mallez S."/>
            <person name="Zhang Y."/>
            <person name="Obille A."/>
            <person name="Becker A."/>
            <person name="Abrahante J.E."/>
            <person name="Garbe J."/>
            <person name="Badalamenti J.P."/>
            <person name="Herman A."/>
            <person name="Mangelson H."/>
            <person name="Liachko I."/>
            <person name="Sullivan S."/>
            <person name="Sone E.D."/>
            <person name="Koren S."/>
            <person name="Silverstein K.A.T."/>
            <person name="Beckman K.B."/>
            <person name="Gohl D.M."/>
        </authorList>
    </citation>
    <scope>NUCLEOTIDE SEQUENCE</scope>
    <source>
        <strain evidence="2">Duluth1</strain>
        <tissue evidence="2">Whole animal</tissue>
    </source>
</reference>
<organism evidence="2 3">
    <name type="scientific">Dreissena polymorpha</name>
    <name type="common">Zebra mussel</name>
    <name type="synonym">Mytilus polymorpha</name>
    <dbReference type="NCBI Taxonomy" id="45954"/>
    <lineage>
        <taxon>Eukaryota</taxon>
        <taxon>Metazoa</taxon>
        <taxon>Spiralia</taxon>
        <taxon>Lophotrochozoa</taxon>
        <taxon>Mollusca</taxon>
        <taxon>Bivalvia</taxon>
        <taxon>Autobranchia</taxon>
        <taxon>Heteroconchia</taxon>
        <taxon>Euheterodonta</taxon>
        <taxon>Imparidentia</taxon>
        <taxon>Neoheterodontei</taxon>
        <taxon>Myida</taxon>
        <taxon>Dreissenoidea</taxon>
        <taxon>Dreissenidae</taxon>
        <taxon>Dreissena</taxon>
    </lineage>
</organism>
<accession>A0A9D4DK79</accession>
<keyword evidence="3" id="KW-1185">Reference proteome</keyword>
<name>A0A9D4DK79_DREPO</name>
<gene>
    <name evidence="2" type="ORF">DPMN_185302</name>
</gene>